<comment type="caution">
    <text evidence="9">The sequence shown here is derived from an EMBL/GenBank/DDBJ whole genome shotgun (WGS) entry which is preliminary data.</text>
</comment>
<evidence type="ECO:0000259" key="6">
    <source>
        <dbReference type="Pfam" id="PF01368"/>
    </source>
</evidence>
<gene>
    <name evidence="9" type="ORF">TAGGR_1616</name>
</gene>
<evidence type="ECO:0000259" key="7">
    <source>
        <dbReference type="Pfam" id="PF02272"/>
    </source>
</evidence>
<dbReference type="STRING" id="86166.TAGGR_1616"/>
<dbReference type="InterPro" id="IPR001667">
    <property type="entry name" value="DDH_dom"/>
</dbReference>
<dbReference type="PANTHER" id="PTHR30255:SF2">
    <property type="entry name" value="SINGLE-STRANDED-DNA-SPECIFIC EXONUCLEASE RECJ"/>
    <property type="match status" value="1"/>
</dbReference>
<evidence type="ECO:0000256" key="3">
    <source>
        <dbReference type="ARBA" id="ARBA00022722"/>
    </source>
</evidence>
<keyword evidence="4" id="KW-0378">Hydrolase</keyword>
<dbReference type="InterPro" id="IPR051673">
    <property type="entry name" value="SSDNA_exonuclease_RecJ"/>
</dbReference>
<dbReference type="Gene3D" id="3.90.1640.30">
    <property type="match status" value="1"/>
</dbReference>
<dbReference type="Proteomes" id="UP000054976">
    <property type="component" value="Unassembled WGS sequence"/>
</dbReference>
<dbReference type="PANTHER" id="PTHR30255">
    <property type="entry name" value="SINGLE-STRANDED-DNA-SPECIFIC EXONUCLEASE RECJ"/>
    <property type="match status" value="1"/>
</dbReference>
<dbReference type="InterPro" id="IPR041122">
    <property type="entry name" value="RecJ_OB"/>
</dbReference>
<dbReference type="SUPFAM" id="SSF64182">
    <property type="entry name" value="DHH phosphoesterases"/>
    <property type="match status" value="1"/>
</dbReference>
<dbReference type="GO" id="GO:0008409">
    <property type="term" value="F:5'-3' exonuclease activity"/>
    <property type="evidence" value="ECO:0007669"/>
    <property type="project" value="InterPro"/>
</dbReference>
<proteinExistence type="inferred from homology"/>
<dbReference type="InterPro" id="IPR038763">
    <property type="entry name" value="DHH_sf"/>
</dbReference>
<evidence type="ECO:0000313" key="10">
    <source>
        <dbReference type="Proteomes" id="UP000054976"/>
    </source>
</evidence>
<dbReference type="InterPro" id="IPR004610">
    <property type="entry name" value="RecJ"/>
</dbReference>
<dbReference type="GO" id="GO:0006310">
    <property type="term" value="P:DNA recombination"/>
    <property type="evidence" value="ECO:0007669"/>
    <property type="project" value="InterPro"/>
</dbReference>
<keyword evidence="10" id="KW-1185">Reference proteome</keyword>
<evidence type="ECO:0000313" key="9">
    <source>
        <dbReference type="EMBL" id="GAQ94435.1"/>
    </source>
</evidence>
<dbReference type="Pfam" id="PF01368">
    <property type="entry name" value="DHH"/>
    <property type="match status" value="1"/>
</dbReference>
<dbReference type="EMBL" id="BCNO01000001">
    <property type="protein sequence ID" value="GAQ94435.1"/>
    <property type="molecule type" value="Genomic_DNA"/>
</dbReference>
<protein>
    <recommendedName>
        <fullName evidence="2">Single-stranded-DNA-specific exonuclease RecJ</fullName>
    </recommendedName>
</protein>
<evidence type="ECO:0000256" key="1">
    <source>
        <dbReference type="ARBA" id="ARBA00005915"/>
    </source>
</evidence>
<evidence type="ECO:0000259" key="8">
    <source>
        <dbReference type="Pfam" id="PF17768"/>
    </source>
</evidence>
<keyword evidence="3" id="KW-0540">Nuclease</keyword>
<sequence length="557" mass="62817">MQYSEWVVVKTNQDYLQYLSRALNISIPVAQTLVSRGLKDVEEIYSFLNPSIDLIDPFSISGVYEATKIINEAIRSGIKILINGDYDADGLTSTAILYDILKKMGASVYYHIPHRIHHGYGLTQTGIEEAKRIGAKLIITVDCGIRDFEIVQYAKKEGIETIITDHHEPLRIDGETVLPEALTVINPKIDENSPYISLAGVGVAFMLAMALNREEAMQYLDLVTLGTYADMVPLDTMNRALVKPGWKLIENPVRTSIKILKDIAGVNSSCLKNFHLSYCLIPRINAPGRVDHAADVVKFLTSDIIEEAENIGQWINQINSFRQKIEEKIIEEIEQKLKREFNDEPAVVLWGDWHLGVVGTVASKLLERFNRPVFIMAIDKDRVKGSARAPQGIDLQKILFDCKDLLIRYGGHKQAAGVMLYREKLEEFKDRLCKLLENMDMERINILQLDAAVSLEEINEKVTEEIKLLEPFGPGNREPLFGAKELTVVNLRKVGSNHLKMFLKQNGRTISAIGFDMAEEPVLEGCLIDAAFTPTINEWEGGRTLQLQLKAIRRTQR</sequence>
<dbReference type="GO" id="GO:0006281">
    <property type="term" value="P:DNA repair"/>
    <property type="evidence" value="ECO:0007669"/>
    <property type="project" value="InterPro"/>
</dbReference>
<dbReference type="InterPro" id="IPR003156">
    <property type="entry name" value="DHHA1_dom"/>
</dbReference>
<name>A0A0U9HMY2_9BACT</name>
<dbReference type="AlphaFoldDB" id="A0A0U9HMY2"/>
<evidence type="ECO:0000256" key="2">
    <source>
        <dbReference type="ARBA" id="ARBA00019841"/>
    </source>
</evidence>
<dbReference type="Pfam" id="PF02272">
    <property type="entry name" value="DHHA1"/>
    <property type="match status" value="1"/>
</dbReference>
<dbReference type="GO" id="GO:0003676">
    <property type="term" value="F:nucleic acid binding"/>
    <property type="evidence" value="ECO:0007669"/>
    <property type="project" value="InterPro"/>
</dbReference>
<feature type="domain" description="DHHA1" evidence="7">
    <location>
        <begin position="348"/>
        <end position="437"/>
    </location>
</feature>
<comment type="similarity">
    <text evidence="1">Belongs to the RecJ family.</text>
</comment>
<keyword evidence="5 9" id="KW-0269">Exonuclease</keyword>
<evidence type="ECO:0000256" key="4">
    <source>
        <dbReference type="ARBA" id="ARBA00022801"/>
    </source>
</evidence>
<evidence type="ECO:0000256" key="5">
    <source>
        <dbReference type="ARBA" id="ARBA00022839"/>
    </source>
</evidence>
<accession>A0A0U9HMY2</accession>
<dbReference type="NCBIfam" id="TIGR00644">
    <property type="entry name" value="recJ"/>
    <property type="match status" value="1"/>
</dbReference>
<feature type="domain" description="RecJ OB" evidence="8">
    <location>
        <begin position="449"/>
        <end position="550"/>
    </location>
</feature>
<dbReference type="OrthoDB" id="9809852at2"/>
<organism evidence="9 10">
    <name type="scientific">Thermodesulfovibrio aggregans</name>
    <dbReference type="NCBI Taxonomy" id="86166"/>
    <lineage>
        <taxon>Bacteria</taxon>
        <taxon>Pseudomonadati</taxon>
        <taxon>Nitrospirota</taxon>
        <taxon>Thermodesulfovibrionia</taxon>
        <taxon>Thermodesulfovibrionales</taxon>
        <taxon>Thermodesulfovibrionaceae</taxon>
        <taxon>Thermodesulfovibrio</taxon>
    </lineage>
</organism>
<reference evidence="10" key="1">
    <citation type="submission" date="2016-01" db="EMBL/GenBank/DDBJ databases">
        <title>Draft genome sequence of Thermodesulfovibrio aggregans strain TGE-P1.</title>
        <authorList>
            <person name="Sekiguchi Y."/>
            <person name="Ohashi A."/>
            <person name="Matsuura N."/>
            <person name="Tourlousse M.D."/>
        </authorList>
    </citation>
    <scope>NUCLEOTIDE SEQUENCE [LARGE SCALE GENOMIC DNA]</scope>
    <source>
        <strain evidence="10">TGE-P1</strain>
    </source>
</reference>
<dbReference type="Gene3D" id="3.10.310.30">
    <property type="match status" value="1"/>
</dbReference>
<dbReference type="RefSeq" id="WP_059175888.1">
    <property type="nucleotide sequence ID" value="NZ_BCNO01000001.1"/>
</dbReference>
<dbReference type="Pfam" id="PF17768">
    <property type="entry name" value="RecJ_OB"/>
    <property type="match status" value="1"/>
</dbReference>
<feature type="domain" description="DDH" evidence="6">
    <location>
        <begin position="79"/>
        <end position="227"/>
    </location>
</feature>